<feature type="region of interest" description="Disordered" evidence="1">
    <location>
        <begin position="90"/>
        <end position="135"/>
    </location>
</feature>
<dbReference type="Proteomes" id="UP000434172">
    <property type="component" value="Unassembled WGS sequence"/>
</dbReference>
<dbReference type="AlphaFoldDB" id="A0A8H3W690"/>
<protein>
    <submittedName>
        <fullName evidence="2">Uncharacterized protein</fullName>
    </submittedName>
</protein>
<organism evidence="2 3">
    <name type="scientific">Colletotrichum asianum</name>
    <dbReference type="NCBI Taxonomy" id="702518"/>
    <lineage>
        <taxon>Eukaryota</taxon>
        <taxon>Fungi</taxon>
        <taxon>Dikarya</taxon>
        <taxon>Ascomycota</taxon>
        <taxon>Pezizomycotina</taxon>
        <taxon>Sordariomycetes</taxon>
        <taxon>Hypocreomycetidae</taxon>
        <taxon>Glomerellales</taxon>
        <taxon>Glomerellaceae</taxon>
        <taxon>Colletotrichum</taxon>
        <taxon>Colletotrichum gloeosporioides species complex</taxon>
    </lineage>
</organism>
<reference evidence="2 3" key="1">
    <citation type="submission" date="2019-12" db="EMBL/GenBank/DDBJ databases">
        <title>A genome sequence resource for the geographically widespread anthracnose pathogen Colletotrichum asianum.</title>
        <authorList>
            <person name="Meng Y."/>
        </authorList>
    </citation>
    <scope>NUCLEOTIDE SEQUENCE [LARGE SCALE GENOMIC DNA]</scope>
    <source>
        <strain evidence="2 3">ICMP 18580</strain>
    </source>
</reference>
<accession>A0A8H3W690</accession>
<gene>
    <name evidence="2" type="ORF">GQ607_013756</name>
</gene>
<dbReference type="EMBL" id="WOWK01000102">
    <property type="protein sequence ID" value="KAF0318947.1"/>
    <property type="molecule type" value="Genomic_DNA"/>
</dbReference>
<keyword evidence="3" id="KW-1185">Reference proteome</keyword>
<evidence type="ECO:0000313" key="3">
    <source>
        <dbReference type="Proteomes" id="UP000434172"/>
    </source>
</evidence>
<evidence type="ECO:0000256" key="1">
    <source>
        <dbReference type="SAM" id="MobiDB-lite"/>
    </source>
</evidence>
<evidence type="ECO:0000313" key="2">
    <source>
        <dbReference type="EMBL" id="KAF0318947.1"/>
    </source>
</evidence>
<sequence length="145" mass="16666">MASQQTSQQTLAQRIQDTLAPHQANGHVVHLRRIPWFKWPQQIEDWVIRIDRQRQVELFWLVMDEASIQAGKHNIGYAWVVCESNYPGNVPSNFYMDDNDDDADNDADNDSDEESDNESDNDSGDDSDDESKYMGNVVALAQEKY</sequence>
<feature type="compositionally biased region" description="Acidic residues" evidence="1">
    <location>
        <begin position="97"/>
        <end position="129"/>
    </location>
</feature>
<comment type="caution">
    <text evidence="2">The sequence shown here is derived from an EMBL/GenBank/DDBJ whole genome shotgun (WGS) entry which is preliminary data.</text>
</comment>
<proteinExistence type="predicted"/>
<name>A0A8H3W690_9PEZI</name>